<reference evidence="2 3" key="1">
    <citation type="journal article" date="2023" name="Plants (Basel)">
        <title>Bridging the Gap: Combining Genomics and Transcriptomics Approaches to Understand Stylosanthes scabra, an Orphan Legume from the Brazilian Caatinga.</title>
        <authorList>
            <person name="Ferreira-Neto J.R.C."/>
            <person name="da Silva M.D."/>
            <person name="Binneck E."/>
            <person name="de Melo N.F."/>
            <person name="da Silva R.H."/>
            <person name="de Melo A.L.T.M."/>
            <person name="Pandolfi V."/>
            <person name="Bustamante F.O."/>
            <person name="Brasileiro-Vidal A.C."/>
            <person name="Benko-Iseppon A.M."/>
        </authorList>
    </citation>
    <scope>NUCLEOTIDE SEQUENCE [LARGE SCALE GENOMIC DNA]</scope>
    <source>
        <tissue evidence="2">Leaves</tissue>
    </source>
</reference>
<accession>A0ABU6S2D2</accession>
<dbReference type="EMBL" id="JASCZI010043736">
    <property type="protein sequence ID" value="MED6130205.1"/>
    <property type="molecule type" value="Genomic_DNA"/>
</dbReference>
<protein>
    <submittedName>
        <fullName evidence="2">Uncharacterized protein</fullName>
    </submittedName>
</protein>
<keyword evidence="3" id="KW-1185">Reference proteome</keyword>
<name>A0ABU6S2D2_9FABA</name>
<gene>
    <name evidence="2" type="ORF">PIB30_115746</name>
</gene>
<proteinExistence type="predicted"/>
<feature type="region of interest" description="Disordered" evidence="1">
    <location>
        <begin position="31"/>
        <end position="52"/>
    </location>
</feature>
<organism evidence="2 3">
    <name type="scientific">Stylosanthes scabra</name>
    <dbReference type="NCBI Taxonomy" id="79078"/>
    <lineage>
        <taxon>Eukaryota</taxon>
        <taxon>Viridiplantae</taxon>
        <taxon>Streptophyta</taxon>
        <taxon>Embryophyta</taxon>
        <taxon>Tracheophyta</taxon>
        <taxon>Spermatophyta</taxon>
        <taxon>Magnoliopsida</taxon>
        <taxon>eudicotyledons</taxon>
        <taxon>Gunneridae</taxon>
        <taxon>Pentapetalae</taxon>
        <taxon>rosids</taxon>
        <taxon>fabids</taxon>
        <taxon>Fabales</taxon>
        <taxon>Fabaceae</taxon>
        <taxon>Papilionoideae</taxon>
        <taxon>50 kb inversion clade</taxon>
        <taxon>dalbergioids sensu lato</taxon>
        <taxon>Dalbergieae</taxon>
        <taxon>Pterocarpus clade</taxon>
        <taxon>Stylosanthes</taxon>
    </lineage>
</organism>
<sequence length="52" mass="6023">MQYPQENDTENCMRVDAIDSIVQEIFDEEISSKSEELSPMEELENVAAEKEE</sequence>
<evidence type="ECO:0000256" key="1">
    <source>
        <dbReference type="SAM" id="MobiDB-lite"/>
    </source>
</evidence>
<feature type="non-terminal residue" evidence="2">
    <location>
        <position position="52"/>
    </location>
</feature>
<evidence type="ECO:0000313" key="2">
    <source>
        <dbReference type="EMBL" id="MED6130205.1"/>
    </source>
</evidence>
<evidence type="ECO:0000313" key="3">
    <source>
        <dbReference type="Proteomes" id="UP001341840"/>
    </source>
</evidence>
<comment type="caution">
    <text evidence="2">The sequence shown here is derived from an EMBL/GenBank/DDBJ whole genome shotgun (WGS) entry which is preliminary data.</text>
</comment>
<dbReference type="Proteomes" id="UP001341840">
    <property type="component" value="Unassembled WGS sequence"/>
</dbReference>